<dbReference type="AlphaFoldDB" id="A0A150QT02"/>
<gene>
    <name evidence="6" type="primary">rsmI</name>
    <name evidence="8" type="ORF">BE15_22290</name>
</gene>
<comment type="caution">
    <text evidence="8">The sequence shown here is derived from an EMBL/GenBank/DDBJ whole genome shotgun (WGS) entry which is preliminary data.</text>
</comment>
<dbReference type="NCBIfam" id="TIGR00096">
    <property type="entry name" value="16S rRNA (cytidine(1402)-2'-O)-methyltransferase"/>
    <property type="match status" value="1"/>
</dbReference>
<dbReference type="InterPro" id="IPR000878">
    <property type="entry name" value="4pyrrol_Mease"/>
</dbReference>
<reference evidence="8 9" key="1">
    <citation type="submission" date="2014-02" db="EMBL/GenBank/DDBJ databases">
        <title>The small core and large imbalanced accessory genome model reveals a collaborative survival strategy of Sorangium cellulosum strains in nature.</title>
        <authorList>
            <person name="Han K."/>
            <person name="Peng R."/>
            <person name="Blom J."/>
            <person name="Li Y.-Z."/>
        </authorList>
    </citation>
    <scope>NUCLEOTIDE SEQUENCE [LARGE SCALE GENOMIC DNA]</scope>
    <source>
        <strain evidence="8 9">So0008-312</strain>
    </source>
</reference>
<dbReference type="Gene3D" id="3.30.950.10">
    <property type="entry name" value="Methyltransferase, Cobalt-precorrin-4 Transmethylase, Domain 2"/>
    <property type="match status" value="1"/>
</dbReference>
<evidence type="ECO:0000256" key="4">
    <source>
        <dbReference type="ARBA" id="ARBA00022679"/>
    </source>
</evidence>
<comment type="function">
    <text evidence="6">Catalyzes the 2'-O-methylation of the ribose of cytidine 1402 (C1402) in 16S rRNA.</text>
</comment>
<dbReference type="PANTHER" id="PTHR46111:SF1">
    <property type="entry name" value="RIBOSOMAL RNA SMALL SUBUNIT METHYLTRANSFERASE I"/>
    <property type="match status" value="1"/>
</dbReference>
<dbReference type="PANTHER" id="PTHR46111">
    <property type="entry name" value="RIBOSOMAL RNA SMALL SUBUNIT METHYLTRANSFERASE I"/>
    <property type="match status" value="1"/>
</dbReference>
<organism evidence="8 9">
    <name type="scientific">Sorangium cellulosum</name>
    <name type="common">Polyangium cellulosum</name>
    <dbReference type="NCBI Taxonomy" id="56"/>
    <lineage>
        <taxon>Bacteria</taxon>
        <taxon>Pseudomonadati</taxon>
        <taxon>Myxococcota</taxon>
        <taxon>Polyangia</taxon>
        <taxon>Polyangiales</taxon>
        <taxon>Polyangiaceae</taxon>
        <taxon>Sorangium</taxon>
    </lineage>
</organism>
<evidence type="ECO:0000256" key="6">
    <source>
        <dbReference type="HAMAP-Rule" id="MF_01877"/>
    </source>
</evidence>
<keyword evidence="5 6" id="KW-0949">S-adenosyl-L-methionine</keyword>
<dbReference type="Gene3D" id="3.40.1010.10">
    <property type="entry name" value="Cobalt-precorrin-4 Transmethylase, Domain 1"/>
    <property type="match status" value="1"/>
</dbReference>
<dbReference type="PIRSF" id="PIRSF005917">
    <property type="entry name" value="MTase_YraL"/>
    <property type="match status" value="1"/>
</dbReference>
<comment type="catalytic activity">
    <reaction evidence="6">
        <text>cytidine(1402) in 16S rRNA + S-adenosyl-L-methionine = 2'-O-methylcytidine(1402) in 16S rRNA + S-adenosyl-L-homocysteine + H(+)</text>
        <dbReference type="Rhea" id="RHEA:42924"/>
        <dbReference type="Rhea" id="RHEA-COMP:10285"/>
        <dbReference type="Rhea" id="RHEA-COMP:10286"/>
        <dbReference type="ChEBI" id="CHEBI:15378"/>
        <dbReference type="ChEBI" id="CHEBI:57856"/>
        <dbReference type="ChEBI" id="CHEBI:59789"/>
        <dbReference type="ChEBI" id="CHEBI:74495"/>
        <dbReference type="ChEBI" id="CHEBI:82748"/>
        <dbReference type="EC" id="2.1.1.198"/>
    </reaction>
</comment>
<dbReference type="RefSeq" id="WP_061607137.1">
    <property type="nucleotide sequence ID" value="NZ_JEMA01000355.1"/>
</dbReference>
<dbReference type="EC" id="2.1.1.198" evidence="6"/>
<dbReference type="Pfam" id="PF00590">
    <property type="entry name" value="TP_methylase"/>
    <property type="match status" value="1"/>
</dbReference>
<dbReference type="Proteomes" id="UP000075260">
    <property type="component" value="Unassembled WGS sequence"/>
</dbReference>
<sequence>MSIGGEQGGASGHGCLYVVATPIGNLGDITLRAVETLRAADRILAEDTRRARLLLGHLGVSGKPVDRFDAHASEADAARAAARLAAGESIAFMTDAGTPVVSDPGTALVRAATQAGARVVAIPGPSAVMAAVSASGLVTGGFRFVGFLPRGGRERREVLALVTSTPEAVVLFESPRRFRETLADLAERMRDRRAVVARELTKVHEEILGGTVEELAALEREWLGEITLVLAPAEPSAAGAGLDDAEIDARIDRELAQGRRAKHIAEELSVELGLPRRELYARAVARRGAPRE</sequence>
<comment type="similarity">
    <text evidence="6">Belongs to the methyltransferase superfamily. RsmI family.</text>
</comment>
<evidence type="ECO:0000256" key="5">
    <source>
        <dbReference type="ARBA" id="ARBA00022691"/>
    </source>
</evidence>
<evidence type="ECO:0000256" key="3">
    <source>
        <dbReference type="ARBA" id="ARBA00022603"/>
    </source>
</evidence>
<dbReference type="GO" id="GO:0005737">
    <property type="term" value="C:cytoplasm"/>
    <property type="evidence" value="ECO:0007669"/>
    <property type="project" value="UniProtKB-SubCell"/>
</dbReference>
<keyword evidence="4 6" id="KW-0808">Transferase</keyword>
<proteinExistence type="inferred from homology"/>
<dbReference type="SUPFAM" id="SSF53790">
    <property type="entry name" value="Tetrapyrrole methylase"/>
    <property type="match status" value="1"/>
</dbReference>
<dbReference type="InterPro" id="IPR008189">
    <property type="entry name" value="rRNA_ssu_MeTfrase_I"/>
</dbReference>
<comment type="subcellular location">
    <subcellularLocation>
        <location evidence="6">Cytoplasm</location>
    </subcellularLocation>
</comment>
<keyword evidence="2 6" id="KW-0698">rRNA processing</keyword>
<dbReference type="InterPro" id="IPR035996">
    <property type="entry name" value="4pyrrol_Methylase_sf"/>
</dbReference>
<evidence type="ECO:0000259" key="7">
    <source>
        <dbReference type="Pfam" id="PF00590"/>
    </source>
</evidence>
<evidence type="ECO:0000313" key="8">
    <source>
        <dbReference type="EMBL" id="KYF71157.1"/>
    </source>
</evidence>
<dbReference type="OrthoDB" id="9809084at2"/>
<dbReference type="EMBL" id="JEMA01000355">
    <property type="protein sequence ID" value="KYF71157.1"/>
    <property type="molecule type" value="Genomic_DNA"/>
</dbReference>
<feature type="domain" description="Tetrapyrrole methylase" evidence="7">
    <location>
        <begin position="16"/>
        <end position="216"/>
    </location>
</feature>
<accession>A0A150QT02</accession>
<dbReference type="GO" id="GO:0070677">
    <property type="term" value="F:rRNA (cytosine-2'-O-)-methyltransferase activity"/>
    <property type="evidence" value="ECO:0007669"/>
    <property type="project" value="UniProtKB-UniRule"/>
</dbReference>
<keyword evidence="1 6" id="KW-0963">Cytoplasm</keyword>
<evidence type="ECO:0000256" key="1">
    <source>
        <dbReference type="ARBA" id="ARBA00022490"/>
    </source>
</evidence>
<evidence type="ECO:0000256" key="2">
    <source>
        <dbReference type="ARBA" id="ARBA00022552"/>
    </source>
</evidence>
<protein>
    <recommendedName>
        <fullName evidence="6">Ribosomal RNA small subunit methyltransferase I</fullName>
        <ecNumber evidence="6">2.1.1.198</ecNumber>
    </recommendedName>
    <alternativeName>
        <fullName evidence="6">16S rRNA 2'-O-ribose C1402 methyltransferase</fullName>
    </alternativeName>
    <alternativeName>
        <fullName evidence="6">rRNA (cytidine-2'-O-)-methyltransferase RsmI</fullName>
    </alternativeName>
</protein>
<evidence type="ECO:0000313" key="9">
    <source>
        <dbReference type="Proteomes" id="UP000075260"/>
    </source>
</evidence>
<name>A0A150QT02_SORCE</name>
<dbReference type="HAMAP" id="MF_01877">
    <property type="entry name" value="16SrRNA_methyltr_I"/>
    <property type="match status" value="1"/>
</dbReference>
<dbReference type="CDD" id="cd11648">
    <property type="entry name" value="RsmI"/>
    <property type="match status" value="1"/>
</dbReference>
<dbReference type="InterPro" id="IPR014777">
    <property type="entry name" value="4pyrrole_Mease_sub1"/>
</dbReference>
<dbReference type="InterPro" id="IPR014776">
    <property type="entry name" value="4pyrrole_Mease_sub2"/>
</dbReference>
<keyword evidence="3 6" id="KW-0489">Methyltransferase</keyword>